<sequence>MLYDQSITIGERKPENRISQCRMENLVKQMRMKLIDEEENKADLGGSRDQKIPIQKTQSFKEKKKSLNWFQKQFARNLSRDYDSIEMDHAIAVAAAAYAIKSKEVSEQKKKSETLEVLLTRTKSKVDGTNSPISLHGSTSKLFSGSFRSTEDQGNNVPITSATDEKKAEKAITPAPSMKKASTFPDKKTLSFGDKKTDDKKNKTPAPKVHPPPPPPPPPIRRQTSTKIVPVRPPTGTKKQTPTGPGIGETNADEWERNELENIRERFHKLKETINSWENKKKIKARRKLDKEESELERRRLIALEQFRIKIMYIDQIAGGARTQAEETQKKEELKAKEKANEIRTTGKLPGIFSCF</sequence>
<proteinExistence type="inferred from homology"/>
<feature type="compositionally biased region" description="Polar residues" evidence="3">
    <location>
        <begin position="127"/>
        <end position="162"/>
    </location>
</feature>
<reference evidence="5 6" key="1">
    <citation type="submission" date="2024-03" db="EMBL/GenBank/DDBJ databases">
        <authorList>
            <person name="Martinez-Hernandez J."/>
        </authorList>
    </citation>
    <scope>NUCLEOTIDE SEQUENCE [LARGE SCALE GENOMIC DNA]</scope>
</reference>
<keyword evidence="2" id="KW-0175">Coiled coil</keyword>
<dbReference type="PANTHER" id="PTHR31471:SF51">
    <property type="entry name" value="REMORIN FAMILY PROTEIN"/>
    <property type="match status" value="1"/>
</dbReference>
<dbReference type="Pfam" id="PF03763">
    <property type="entry name" value="Remorin_C"/>
    <property type="match status" value="1"/>
</dbReference>
<gene>
    <name evidence="5" type="ORF">LLUT_LOCUS16281</name>
</gene>
<evidence type="ECO:0000256" key="2">
    <source>
        <dbReference type="SAM" id="Coils"/>
    </source>
</evidence>
<evidence type="ECO:0000313" key="5">
    <source>
        <dbReference type="EMBL" id="CAL0315221.1"/>
    </source>
</evidence>
<feature type="coiled-coil region" evidence="2">
    <location>
        <begin position="260"/>
        <end position="342"/>
    </location>
</feature>
<feature type="compositionally biased region" description="Pro residues" evidence="3">
    <location>
        <begin position="208"/>
        <end position="220"/>
    </location>
</feature>
<dbReference type="InterPro" id="IPR005516">
    <property type="entry name" value="Remorin_C"/>
</dbReference>
<comment type="similarity">
    <text evidence="1">Belongs to the remorin family.</text>
</comment>
<feature type="region of interest" description="Disordered" evidence="3">
    <location>
        <begin position="126"/>
        <end position="253"/>
    </location>
</feature>
<dbReference type="Proteomes" id="UP001497480">
    <property type="component" value="Unassembled WGS sequence"/>
</dbReference>
<keyword evidence="6" id="KW-1185">Reference proteome</keyword>
<feature type="compositionally biased region" description="Low complexity" evidence="3">
    <location>
        <begin position="234"/>
        <end position="244"/>
    </location>
</feature>
<name>A0AAV1X2J7_LUPLU</name>
<organism evidence="5 6">
    <name type="scientific">Lupinus luteus</name>
    <name type="common">European yellow lupine</name>
    <dbReference type="NCBI Taxonomy" id="3873"/>
    <lineage>
        <taxon>Eukaryota</taxon>
        <taxon>Viridiplantae</taxon>
        <taxon>Streptophyta</taxon>
        <taxon>Embryophyta</taxon>
        <taxon>Tracheophyta</taxon>
        <taxon>Spermatophyta</taxon>
        <taxon>Magnoliopsida</taxon>
        <taxon>eudicotyledons</taxon>
        <taxon>Gunneridae</taxon>
        <taxon>Pentapetalae</taxon>
        <taxon>rosids</taxon>
        <taxon>fabids</taxon>
        <taxon>Fabales</taxon>
        <taxon>Fabaceae</taxon>
        <taxon>Papilionoideae</taxon>
        <taxon>50 kb inversion clade</taxon>
        <taxon>genistoids sensu lato</taxon>
        <taxon>core genistoids</taxon>
        <taxon>Genisteae</taxon>
        <taxon>Lupinus</taxon>
    </lineage>
</organism>
<comment type="caution">
    <text evidence="5">The sequence shown here is derived from an EMBL/GenBank/DDBJ whole genome shotgun (WGS) entry which is preliminary data.</text>
</comment>
<dbReference type="AlphaFoldDB" id="A0AAV1X2J7"/>
<evidence type="ECO:0000313" key="6">
    <source>
        <dbReference type="Proteomes" id="UP001497480"/>
    </source>
</evidence>
<evidence type="ECO:0000256" key="3">
    <source>
        <dbReference type="SAM" id="MobiDB-lite"/>
    </source>
</evidence>
<dbReference type="PANTHER" id="PTHR31471">
    <property type="entry name" value="OS02G0116800 PROTEIN"/>
    <property type="match status" value="1"/>
</dbReference>
<evidence type="ECO:0000259" key="4">
    <source>
        <dbReference type="Pfam" id="PF03763"/>
    </source>
</evidence>
<feature type="compositionally biased region" description="Basic and acidic residues" evidence="3">
    <location>
        <begin position="185"/>
        <end position="202"/>
    </location>
</feature>
<dbReference type="EMBL" id="CAXHTB010000011">
    <property type="protein sequence ID" value="CAL0315221.1"/>
    <property type="molecule type" value="Genomic_DNA"/>
</dbReference>
<feature type="domain" description="Remorin C-terminal" evidence="4">
    <location>
        <begin position="249"/>
        <end position="350"/>
    </location>
</feature>
<evidence type="ECO:0000256" key="1">
    <source>
        <dbReference type="ARBA" id="ARBA00005711"/>
    </source>
</evidence>
<protein>
    <recommendedName>
        <fullName evidence="4">Remorin C-terminal domain-containing protein</fullName>
    </recommendedName>
</protein>
<accession>A0AAV1X2J7</accession>